<accession>A0A9P1M735</accession>
<keyword evidence="2" id="KW-0521">NADP</keyword>
<dbReference type="PANTHER" id="PTHR24320">
    <property type="entry name" value="RETINOL DEHYDROGENASE"/>
    <property type="match status" value="1"/>
</dbReference>
<dbReference type="SUPFAM" id="SSF51735">
    <property type="entry name" value="NAD(P)-binding Rossmann-fold domains"/>
    <property type="match status" value="1"/>
</dbReference>
<name>A0A9P1M735_9PEZI</name>
<evidence type="ECO:0000256" key="3">
    <source>
        <dbReference type="ARBA" id="ARBA00023002"/>
    </source>
</evidence>
<keyword evidence="3" id="KW-0560">Oxidoreductase</keyword>
<evidence type="ECO:0000313" key="5">
    <source>
        <dbReference type="EMBL" id="CAI4212696.1"/>
    </source>
</evidence>
<dbReference type="GO" id="GO:0016491">
    <property type="term" value="F:oxidoreductase activity"/>
    <property type="evidence" value="ECO:0007669"/>
    <property type="project" value="UniProtKB-KW"/>
</dbReference>
<dbReference type="InterPro" id="IPR036291">
    <property type="entry name" value="NAD(P)-bd_dom_sf"/>
</dbReference>
<protein>
    <submittedName>
        <fullName evidence="5">Uncharacterized protein</fullName>
    </submittedName>
</protein>
<evidence type="ECO:0000256" key="4">
    <source>
        <dbReference type="SAM" id="SignalP"/>
    </source>
</evidence>
<comment type="caution">
    <text evidence="5">The sequence shown here is derived from an EMBL/GenBank/DDBJ whole genome shotgun (WGS) entry which is preliminary data.</text>
</comment>
<keyword evidence="4" id="KW-0732">Signal</keyword>
<dbReference type="PRINTS" id="PR00081">
    <property type="entry name" value="GDHRDH"/>
</dbReference>
<dbReference type="Proteomes" id="UP000838763">
    <property type="component" value="Unassembled WGS sequence"/>
</dbReference>
<comment type="similarity">
    <text evidence="1">Belongs to the short-chain dehydrogenases/reductases (SDR) family.</text>
</comment>
<feature type="signal peptide" evidence="4">
    <location>
        <begin position="1"/>
        <end position="18"/>
    </location>
</feature>
<evidence type="ECO:0000256" key="1">
    <source>
        <dbReference type="ARBA" id="ARBA00006484"/>
    </source>
</evidence>
<keyword evidence="6" id="KW-1185">Reference proteome</keyword>
<sequence length="485" mass="52262">MQLSFISATLLLATAAVASTKSPRAADITDLDNLDNLDISPENRDFLAEVGDLSPEDAEAFATALHFLASDDDDADDEAASGPTRRGVERRWGATFNFFVRLGKKLQGKSRASAAISDVLIHNFIHGTPQINVSKDIPPAQFRPLSGKALIWPHRESQSTTPATYHSSTFNTIMSAADFFRFLHAQLIAKIPSPTTSFAGKTVIVSGSSSGLGKEAALHFARLGVSTLILAVRNLPKGAAVKAEIESSTGCGPDVVDAELERVDVVVANAGIMSPQYVLTEEDDKTITVNVVSTFLLLGLLLPTLKRMAHEHSIVPTFTIVTSEGHRTVKFDIASAPEGQIFSKLNDRGKGDWDGQDQYSASKLIQIMSVRELTQSHSDSTFPVTINTVNPGLCHSDLTGSVDALALRAMLAVLARSAEEGSRTLVHAGAQGQETHGKYLSECVVTKPSSFLDTERGVETQKRVWVELQQKLEAIQRGITSNFQP</sequence>
<reference evidence="5" key="1">
    <citation type="submission" date="2022-11" db="EMBL/GenBank/DDBJ databases">
        <authorList>
            <person name="Scott C."/>
            <person name="Bruce N."/>
        </authorList>
    </citation>
    <scope>NUCLEOTIDE SEQUENCE</scope>
</reference>
<dbReference type="EMBL" id="CALLCH030000005">
    <property type="protein sequence ID" value="CAI4212696.1"/>
    <property type="molecule type" value="Genomic_DNA"/>
</dbReference>
<evidence type="ECO:0000256" key="2">
    <source>
        <dbReference type="ARBA" id="ARBA00022857"/>
    </source>
</evidence>
<dbReference type="OrthoDB" id="542013at2759"/>
<gene>
    <name evidence="5" type="ORF">PPNO1_LOCUS2447</name>
</gene>
<proteinExistence type="inferred from homology"/>
<evidence type="ECO:0000313" key="6">
    <source>
        <dbReference type="Proteomes" id="UP000838763"/>
    </source>
</evidence>
<dbReference type="Gene3D" id="3.40.50.720">
    <property type="entry name" value="NAD(P)-binding Rossmann-like Domain"/>
    <property type="match status" value="1"/>
</dbReference>
<feature type="chain" id="PRO_5040147662" evidence="4">
    <location>
        <begin position="19"/>
        <end position="485"/>
    </location>
</feature>
<dbReference type="Pfam" id="PF00106">
    <property type="entry name" value="adh_short"/>
    <property type="match status" value="1"/>
</dbReference>
<organism evidence="5 6">
    <name type="scientific">Parascedosporium putredinis</name>
    <dbReference type="NCBI Taxonomy" id="1442378"/>
    <lineage>
        <taxon>Eukaryota</taxon>
        <taxon>Fungi</taxon>
        <taxon>Dikarya</taxon>
        <taxon>Ascomycota</taxon>
        <taxon>Pezizomycotina</taxon>
        <taxon>Sordariomycetes</taxon>
        <taxon>Hypocreomycetidae</taxon>
        <taxon>Microascales</taxon>
        <taxon>Microascaceae</taxon>
        <taxon>Parascedosporium</taxon>
    </lineage>
</organism>
<dbReference type="AlphaFoldDB" id="A0A9P1M735"/>
<dbReference type="InterPro" id="IPR002347">
    <property type="entry name" value="SDR_fam"/>
</dbReference>
<dbReference type="PANTHER" id="PTHR24320:SF252">
    <property type="entry name" value="DEHYDROGENASE_REDUCTASE FAMILY PROTEIN, PUTATIVE (AFU_ORTHOLOGUE AFUA_3G08550)-RELATED"/>
    <property type="match status" value="1"/>
</dbReference>